<dbReference type="AlphaFoldDB" id="A0A4R3J7T6"/>
<evidence type="ECO:0000313" key="2">
    <source>
        <dbReference type="Proteomes" id="UP000295696"/>
    </source>
</evidence>
<proteinExistence type="predicted"/>
<reference evidence="1 2" key="1">
    <citation type="submission" date="2019-03" db="EMBL/GenBank/DDBJ databases">
        <title>Genomic Encyclopedia of Type Strains, Phase IV (KMG-IV): sequencing the most valuable type-strain genomes for metagenomic binning, comparative biology and taxonomic classification.</title>
        <authorList>
            <person name="Goeker M."/>
        </authorList>
    </citation>
    <scope>NUCLEOTIDE SEQUENCE [LARGE SCALE GENOMIC DNA]</scope>
    <source>
        <strain evidence="1 2">DSM 104836</strain>
    </source>
</reference>
<sequence>MLIRSEFKEYANGYGRDRVLFYGSPALRDTPAKASLTSGAAVLAVLPHGDRMGPLPTRGRLFANVPENARHDTERISAQGLQDMFIGGVL</sequence>
<organism evidence="1 2">
    <name type="scientific">Primorskyibacter sedentarius</name>
    <dbReference type="NCBI Taxonomy" id="745311"/>
    <lineage>
        <taxon>Bacteria</taxon>
        <taxon>Pseudomonadati</taxon>
        <taxon>Pseudomonadota</taxon>
        <taxon>Alphaproteobacteria</taxon>
        <taxon>Rhodobacterales</taxon>
        <taxon>Roseobacteraceae</taxon>
        <taxon>Primorskyibacter</taxon>
    </lineage>
</organism>
<protein>
    <submittedName>
        <fullName evidence="1">Uncharacterized protein</fullName>
    </submittedName>
</protein>
<gene>
    <name evidence="1" type="ORF">EDD52_111100</name>
</gene>
<name>A0A4R3J7T6_9RHOB</name>
<dbReference type="EMBL" id="SLZU01000011">
    <property type="protein sequence ID" value="TCS61502.1"/>
    <property type="molecule type" value="Genomic_DNA"/>
</dbReference>
<dbReference type="Proteomes" id="UP000295696">
    <property type="component" value="Unassembled WGS sequence"/>
</dbReference>
<accession>A0A4R3J7T6</accession>
<keyword evidence="2" id="KW-1185">Reference proteome</keyword>
<evidence type="ECO:0000313" key="1">
    <source>
        <dbReference type="EMBL" id="TCS61502.1"/>
    </source>
</evidence>
<comment type="caution">
    <text evidence="1">The sequence shown here is derived from an EMBL/GenBank/DDBJ whole genome shotgun (WGS) entry which is preliminary data.</text>
</comment>